<evidence type="ECO:0000256" key="1">
    <source>
        <dbReference type="SAM" id="Phobius"/>
    </source>
</evidence>
<name>A0ABQ8J0D9_DERPT</name>
<sequence length="64" mass="7504">MALEIGGTKIGQIGLFSHSIVMTKFIYVLFNNSKSFIYDIFFCFCLLHQILWQQCYTLFDLTIK</sequence>
<reference evidence="2 3" key="2">
    <citation type="journal article" date="2022" name="Mol. Biol. Evol.">
        <title>Comparative Genomics Reveals Insights into the Divergent Evolution of Astigmatic Mites and Household Pest Adaptations.</title>
        <authorList>
            <person name="Xiong Q."/>
            <person name="Wan A.T."/>
            <person name="Liu X."/>
            <person name="Fung C.S."/>
            <person name="Xiao X."/>
            <person name="Malainual N."/>
            <person name="Hou J."/>
            <person name="Wang L."/>
            <person name="Wang M."/>
            <person name="Yang K.Y."/>
            <person name="Cui Y."/>
            <person name="Leung E.L."/>
            <person name="Nong W."/>
            <person name="Shin S.K."/>
            <person name="Au S.W."/>
            <person name="Jeong K.Y."/>
            <person name="Chew F.T."/>
            <person name="Hui J.H."/>
            <person name="Leung T.F."/>
            <person name="Tungtrongchitr A."/>
            <person name="Zhong N."/>
            <person name="Liu Z."/>
            <person name="Tsui S.K."/>
        </authorList>
    </citation>
    <scope>NUCLEOTIDE SEQUENCE [LARGE SCALE GENOMIC DNA]</scope>
    <source>
        <strain evidence="2">Derp</strain>
    </source>
</reference>
<accession>A0ABQ8J0D9</accession>
<proteinExistence type="predicted"/>
<protein>
    <submittedName>
        <fullName evidence="2">Uncharacterized protein</fullName>
    </submittedName>
</protein>
<keyword evidence="1" id="KW-1133">Transmembrane helix</keyword>
<evidence type="ECO:0000313" key="2">
    <source>
        <dbReference type="EMBL" id="KAH9415815.1"/>
    </source>
</evidence>
<dbReference type="Proteomes" id="UP000887458">
    <property type="component" value="Unassembled WGS sequence"/>
</dbReference>
<dbReference type="EMBL" id="NJHN03000095">
    <property type="protein sequence ID" value="KAH9415815.1"/>
    <property type="molecule type" value="Genomic_DNA"/>
</dbReference>
<keyword evidence="3" id="KW-1185">Reference proteome</keyword>
<keyword evidence="1" id="KW-0812">Transmembrane</keyword>
<evidence type="ECO:0000313" key="3">
    <source>
        <dbReference type="Proteomes" id="UP000887458"/>
    </source>
</evidence>
<comment type="caution">
    <text evidence="2">The sequence shown here is derived from an EMBL/GenBank/DDBJ whole genome shotgun (WGS) entry which is preliminary data.</text>
</comment>
<organism evidence="2 3">
    <name type="scientific">Dermatophagoides pteronyssinus</name>
    <name type="common">European house dust mite</name>
    <dbReference type="NCBI Taxonomy" id="6956"/>
    <lineage>
        <taxon>Eukaryota</taxon>
        <taxon>Metazoa</taxon>
        <taxon>Ecdysozoa</taxon>
        <taxon>Arthropoda</taxon>
        <taxon>Chelicerata</taxon>
        <taxon>Arachnida</taxon>
        <taxon>Acari</taxon>
        <taxon>Acariformes</taxon>
        <taxon>Sarcoptiformes</taxon>
        <taxon>Astigmata</taxon>
        <taxon>Psoroptidia</taxon>
        <taxon>Analgoidea</taxon>
        <taxon>Pyroglyphidae</taxon>
        <taxon>Dermatophagoidinae</taxon>
        <taxon>Dermatophagoides</taxon>
    </lineage>
</organism>
<reference evidence="2 3" key="1">
    <citation type="journal article" date="2018" name="J. Allergy Clin. Immunol.">
        <title>High-quality assembly of Dermatophagoides pteronyssinus genome and transcriptome reveals a wide range of novel allergens.</title>
        <authorList>
            <person name="Liu X.Y."/>
            <person name="Yang K.Y."/>
            <person name="Wang M.Q."/>
            <person name="Kwok J.S."/>
            <person name="Zeng X."/>
            <person name="Yang Z."/>
            <person name="Xiao X.J."/>
            <person name="Lau C.P."/>
            <person name="Li Y."/>
            <person name="Huang Z.M."/>
            <person name="Ba J.G."/>
            <person name="Yim A.K."/>
            <person name="Ouyang C.Y."/>
            <person name="Ngai S.M."/>
            <person name="Chan T.F."/>
            <person name="Leung E.L."/>
            <person name="Liu L."/>
            <person name="Liu Z.G."/>
            <person name="Tsui S.K."/>
        </authorList>
    </citation>
    <scope>NUCLEOTIDE SEQUENCE [LARGE SCALE GENOMIC DNA]</scope>
    <source>
        <strain evidence="2">Derp</strain>
    </source>
</reference>
<feature type="transmembrane region" description="Helical" evidence="1">
    <location>
        <begin position="36"/>
        <end position="59"/>
    </location>
</feature>
<gene>
    <name evidence="2" type="ORF">DERP_000308</name>
</gene>
<feature type="transmembrane region" description="Helical" evidence="1">
    <location>
        <begin position="12"/>
        <end position="30"/>
    </location>
</feature>
<keyword evidence="1" id="KW-0472">Membrane</keyword>